<keyword evidence="2" id="KW-1185">Reference proteome</keyword>
<dbReference type="EMBL" id="BAABME010018045">
    <property type="protein sequence ID" value="GAA0152375.1"/>
    <property type="molecule type" value="Genomic_DNA"/>
</dbReference>
<dbReference type="AlphaFoldDB" id="A0AAV3PPY6"/>
<dbReference type="Proteomes" id="UP001454036">
    <property type="component" value="Unassembled WGS sequence"/>
</dbReference>
<sequence>MPLLLEGLCKCWLRVGKEGCLGEENKDLKAQAPSEKAASLEEELAKLKAGLTESRWINFLLNTKNNKLIEDYLGLRKKHEEVVSQWDKLQSESSGFDLQIIQLNGYRDPAVAKASSATQEVQRLKGEVKHLRDAASQHPKKLWVAIENFKQSVKFEGAFFAAVEHFKKSPEFLDALGANDAYGVCSFVRKYKEKYLGLRSDYEEFQEGYNSSWFSELSLDAPSEDEEEEE</sequence>
<evidence type="ECO:0000313" key="1">
    <source>
        <dbReference type="EMBL" id="GAA0152375.1"/>
    </source>
</evidence>
<evidence type="ECO:0000313" key="2">
    <source>
        <dbReference type="Proteomes" id="UP001454036"/>
    </source>
</evidence>
<comment type="caution">
    <text evidence="1">The sequence shown here is derived from an EMBL/GenBank/DDBJ whole genome shotgun (WGS) entry which is preliminary data.</text>
</comment>
<proteinExistence type="predicted"/>
<accession>A0AAV3PPY6</accession>
<name>A0AAV3PPY6_LITER</name>
<organism evidence="1 2">
    <name type="scientific">Lithospermum erythrorhizon</name>
    <name type="common">Purple gromwell</name>
    <name type="synonym">Lithospermum officinale var. erythrorhizon</name>
    <dbReference type="NCBI Taxonomy" id="34254"/>
    <lineage>
        <taxon>Eukaryota</taxon>
        <taxon>Viridiplantae</taxon>
        <taxon>Streptophyta</taxon>
        <taxon>Embryophyta</taxon>
        <taxon>Tracheophyta</taxon>
        <taxon>Spermatophyta</taxon>
        <taxon>Magnoliopsida</taxon>
        <taxon>eudicotyledons</taxon>
        <taxon>Gunneridae</taxon>
        <taxon>Pentapetalae</taxon>
        <taxon>asterids</taxon>
        <taxon>lamiids</taxon>
        <taxon>Boraginales</taxon>
        <taxon>Boraginaceae</taxon>
        <taxon>Boraginoideae</taxon>
        <taxon>Lithospermeae</taxon>
        <taxon>Lithospermum</taxon>
    </lineage>
</organism>
<gene>
    <name evidence="1" type="ORF">LIER_37479</name>
</gene>
<protein>
    <submittedName>
        <fullName evidence="1">Uncharacterized protein</fullName>
    </submittedName>
</protein>
<reference evidence="1 2" key="1">
    <citation type="submission" date="2024-01" db="EMBL/GenBank/DDBJ databases">
        <title>The complete chloroplast genome sequence of Lithospermum erythrorhizon: insights into the phylogenetic relationship among Boraginaceae species and the maternal lineages of purple gromwells.</title>
        <authorList>
            <person name="Okada T."/>
            <person name="Watanabe K."/>
        </authorList>
    </citation>
    <scope>NUCLEOTIDE SEQUENCE [LARGE SCALE GENOMIC DNA]</scope>
</reference>